<accession>A0A9N9JE94</accession>
<comment type="caution">
    <text evidence="2">The sequence shown here is derived from an EMBL/GenBank/DDBJ whole genome shotgun (WGS) entry which is preliminary data.</text>
</comment>
<dbReference type="EMBL" id="CAJVPS010055289">
    <property type="protein sequence ID" value="CAG8775370.1"/>
    <property type="molecule type" value="Genomic_DNA"/>
</dbReference>
<sequence>CCDYNPDIRLSMNNRIIPDPGTNSRYENENKNENCNDKNADFENVNERIQKMNQNCSRN</sequence>
<protein>
    <submittedName>
        <fullName evidence="2">1488_t:CDS:1</fullName>
    </submittedName>
</protein>
<feature type="compositionally biased region" description="Basic and acidic residues" evidence="1">
    <location>
        <begin position="26"/>
        <end position="39"/>
    </location>
</feature>
<proteinExistence type="predicted"/>
<feature type="non-terminal residue" evidence="2">
    <location>
        <position position="1"/>
    </location>
</feature>
<reference evidence="2" key="1">
    <citation type="submission" date="2021-06" db="EMBL/GenBank/DDBJ databases">
        <authorList>
            <person name="Kallberg Y."/>
            <person name="Tangrot J."/>
            <person name="Rosling A."/>
        </authorList>
    </citation>
    <scope>NUCLEOTIDE SEQUENCE</scope>
    <source>
        <strain evidence="2">FL130A</strain>
    </source>
</reference>
<evidence type="ECO:0000313" key="3">
    <source>
        <dbReference type="Proteomes" id="UP000789508"/>
    </source>
</evidence>
<evidence type="ECO:0000256" key="1">
    <source>
        <dbReference type="SAM" id="MobiDB-lite"/>
    </source>
</evidence>
<feature type="non-terminal residue" evidence="2">
    <location>
        <position position="59"/>
    </location>
</feature>
<name>A0A9N9JE94_9GLOM</name>
<dbReference type="AlphaFoldDB" id="A0A9N9JE94"/>
<gene>
    <name evidence="2" type="ORF">ALEPTO_LOCUS14370</name>
</gene>
<evidence type="ECO:0000313" key="2">
    <source>
        <dbReference type="EMBL" id="CAG8775370.1"/>
    </source>
</evidence>
<organism evidence="2 3">
    <name type="scientific">Ambispora leptoticha</name>
    <dbReference type="NCBI Taxonomy" id="144679"/>
    <lineage>
        <taxon>Eukaryota</taxon>
        <taxon>Fungi</taxon>
        <taxon>Fungi incertae sedis</taxon>
        <taxon>Mucoromycota</taxon>
        <taxon>Glomeromycotina</taxon>
        <taxon>Glomeromycetes</taxon>
        <taxon>Archaeosporales</taxon>
        <taxon>Ambisporaceae</taxon>
        <taxon>Ambispora</taxon>
    </lineage>
</organism>
<dbReference type="Proteomes" id="UP000789508">
    <property type="component" value="Unassembled WGS sequence"/>
</dbReference>
<keyword evidence="3" id="KW-1185">Reference proteome</keyword>
<feature type="region of interest" description="Disordered" evidence="1">
    <location>
        <begin position="15"/>
        <end position="39"/>
    </location>
</feature>